<accession>A0A2U3DBS3</accession>
<dbReference type="InterPro" id="IPR017900">
    <property type="entry name" value="4Fe4S_Fe_S_CS"/>
</dbReference>
<dbReference type="Gene3D" id="1.10.1060.10">
    <property type="entry name" value="Alpha-helical ferredoxin"/>
    <property type="match status" value="1"/>
</dbReference>
<keyword evidence="4" id="KW-0677">Repeat</keyword>
<dbReference type="GO" id="GO:0006089">
    <property type="term" value="P:lactate metabolic process"/>
    <property type="evidence" value="ECO:0007669"/>
    <property type="project" value="InterPro"/>
</dbReference>
<dbReference type="SUPFAM" id="SSF100950">
    <property type="entry name" value="NagB/RpiA/CoA transferase-like"/>
    <property type="match status" value="1"/>
</dbReference>
<dbReference type="PANTHER" id="PTHR47153">
    <property type="entry name" value="LACTATE UTILIZATION PROTEIN B"/>
    <property type="match status" value="1"/>
</dbReference>
<evidence type="ECO:0000313" key="10">
    <source>
        <dbReference type="Proteomes" id="UP000245380"/>
    </source>
</evidence>
<keyword evidence="1" id="KW-0813">Transport</keyword>
<dbReference type="AlphaFoldDB" id="A0A2U3DBS3"/>
<dbReference type="PROSITE" id="PS51379">
    <property type="entry name" value="4FE4S_FER_2"/>
    <property type="match status" value="1"/>
</dbReference>
<dbReference type="OrthoDB" id="9782337at2"/>
<keyword evidence="3" id="KW-0479">Metal-binding</keyword>
<protein>
    <submittedName>
        <fullName evidence="9">Iron-sulfur cluster-binding protein</fullName>
    </submittedName>
</protein>
<dbReference type="InterPro" id="IPR024185">
    <property type="entry name" value="FTHF_cligase-like_sf"/>
</dbReference>
<sequence length="479" mass="53522">MNPQFDARIRAALKDENLHVALQISTDRLREKKAEAVAKIDFEAWRERGREIRAHVIAHLDFYLGQLAHQVRERKGHVHFCSDANAAVQVIREIVHMHQGKKVIKSKSMVTEELHLNQELMRDGIEVVETDLGEYIIQLAGETPSHIIAPAIHKKREQIADLFSEVANQPIASDTPSLNAFAHKILREKFIQADIGITGCNFAIAETGTICLFTNEGNGRMVTTLPPVHIAVMGMERILPSLEDLEVFMNLLPRSGTGQKLTSYVSLITGPADVQELDGAHDFHLVILDNHRSRSLGDPDFQDVLHCIRCGACLNVCPVYRQIGGHAYQSVYSGPIGAVLTPLLRDDPEAADLPYASSLCGACYESCPVKIPLHDMLVKLRARNVARGHTSSLERVAFRTYQHVFTRAINYRLAVRSLRTVQKWFLKNDEFPSSMPGLSAWTKTRSLQGMSPLTFRERFAQGLTIDQITAQLSNSQKGD</sequence>
<evidence type="ECO:0000313" key="9">
    <source>
        <dbReference type="EMBL" id="PWI58723.1"/>
    </source>
</evidence>
<evidence type="ECO:0000256" key="2">
    <source>
        <dbReference type="ARBA" id="ARBA00022485"/>
    </source>
</evidence>
<dbReference type="NCBIfam" id="TIGR00273">
    <property type="entry name" value="LutB/LldF family L-lactate oxidation iron-sulfur protein"/>
    <property type="match status" value="1"/>
</dbReference>
<name>A0A2U3DBS3_SULT2</name>
<dbReference type="SUPFAM" id="SSF46548">
    <property type="entry name" value="alpha-helical ferredoxin"/>
    <property type="match status" value="1"/>
</dbReference>
<evidence type="ECO:0000256" key="3">
    <source>
        <dbReference type="ARBA" id="ARBA00022723"/>
    </source>
</evidence>
<keyword evidence="10" id="KW-1185">Reference proteome</keyword>
<evidence type="ECO:0000256" key="5">
    <source>
        <dbReference type="ARBA" id="ARBA00022982"/>
    </source>
</evidence>
<dbReference type="Proteomes" id="UP000245380">
    <property type="component" value="Unassembled WGS sequence"/>
</dbReference>
<dbReference type="PANTHER" id="PTHR47153:SF2">
    <property type="entry name" value="LACTATE UTILIZATION PROTEIN B"/>
    <property type="match status" value="1"/>
</dbReference>
<dbReference type="Pfam" id="PF02589">
    <property type="entry name" value="LUD_dom"/>
    <property type="match status" value="1"/>
</dbReference>
<evidence type="ECO:0000259" key="8">
    <source>
        <dbReference type="PROSITE" id="PS51379"/>
    </source>
</evidence>
<comment type="caution">
    <text evidence="9">The sequence shown here is derived from an EMBL/GenBank/DDBJ whole genome shotgun (WGS) entry which is preliminary data.</text>
</comment>
<keyword evidence="5" id="KW-0249">Electron transport</keyword>
<dbReference type="Pfam" id="PF13183">
    <property type="entry name" value="Fer4_8"/>
    <property type="match status" value="1"/>
</dbReference>
<evidence type="ECO:0000256" key="1">
    <source>
        <dbReference type="ARBA" id="ARBA00022448"/>
    </source>
</evidence>
<dbReference type="EMBL" id="MPDK01000002">
    <property type="protein sequence ID" value="PWI58723.1"/>
    <property type="molecule type" value="Genomic_DNA"/>
</dbReference>
<dbReference type="InterPro" id="IPR009051">
    <property type="entry name" value="Helical_ferredxn"/>
</dbReference>
<keyword evidence="7" id="KW-0411">Iron-sulfur</keyword>
<dbReference type="GO" id="GO:0046872">
    <property type="term" value="F:metal ion binding"/>
    <property type="evidence" value="ECO:0007669"/>
    <property type="project" value="UniProtKB-KW"/>
</dbReference>
<keyword evidence="2" id="KW-0004">4Fe-4S</keyword>
<evidence type="ECO:0000256" key="7">
    <source>
        <dbReference type="ARBA" id="ARBA00023014"/>
    </source>
</evidence>
<evidence type="ECO:0000256" key="6">
    <source>
        <dbReference type="ARBA" id="ARBA00023004"/>
    </source>
</evidence>
<dbReference type="PROSITE" id="PS00198">
    <property type="entry name" value="4FE4S_FER_1"/>
    <property type="match status" value="1"/>
</dbReference>
<dbReference type="InterPro" id="IPR004452">
    <property type="entry name" value="LutB/LldF"/>
</dbReference>
<dbReference type="GO" id="GO:0051539">
    <property type="term" value="F:4 iron, 4 sulfur cluster binding"/>
    <property type="evidence" value="ECO:0007669"/>
    <property type="project" value="UniProtKB-KW"/>
</dbReference>
<keyword evidence="6" id="KW-0408">Iron</keyword>
<reference evidence="9 10" key="1">
    <citation type="submission" date="2016-11" db="EMBL/GenBank/DDBJ databases">
        <title>Comparative genomics of Acidibacillus ferroxidans species.</title>
        <authorList>
            <person name="Oliveira G."/>
            <person name="Nunes G."/>
            <person name="Oliveira R."/>
            <person name="Araujo F."/>
            <person name="Salim A."/>
            <person name="Scholte L."/>
            <person name="Morais D."/>
            <person name="Nancucheo I."/>
            <person name="Johnson D.B."/>
            <person name="Grail B."/>
            <person name="Bittencourt J."/>
            <person name="Valadares R."/>
        </authorList>
    </citation>
    <scope>NUCLEOTIDE SEQUENCE [LARGE SCALE GENOMIC DNA]</scope>
    <source>
        <strain evidence="9 10">Y002</strain>
    </source>
</reference>
<dbReference type="InterPro" id="IPR037171">
    <property type="entry name" value="NagB/RpiA_transferase-like"/>
</dbReference>
<organism evidence="9 10">
    <name type="scientific">Sulfoacidibacillus thermotolerans</name>
    <name type="common">Acidibacillus sulfuroxidans</name>
    <dbReference type="NCBI Taxonomy" id="1765684"/>
    <lineage>
        <taxon>Bacteria</taxon>
        <taxon>Bacillati</taxon>
        <taxon>Bacillota</taxon>
        <taxon>Bacilli</taxon>
        <taxon>Bacillales</taxon>
        <taxon>Alicyclobacillaceae</taxon>
        <taxon>Sulfoacidibacillus</taxon>
    </lineage>
</organism>
<gene>
    <name evidence="9" type="ORF">BM613_01095</name>
</gene>
<dbReference type="InterPro" id="IPR017896">
    <property type="entry name" value="4Fe4S_Fe-S-bd"/>
</dbReference>
<proteinExistence type="predicted"/>
<dbReference type="Gene3D" id="3.40.50.10420">
    <property type="entry name" value="NagB/RpiA/CoA transferase-like"/>
    <property type="match status" value="1"/>
</dbReference>
<evidence type="ECO:0000256" key="4">
    <source>
        <dbReference type="ARBA" id="ARBA00022737"/>
    </source>
</evidence>
<dbReference type="RefSeq" id="WP_109429314.1">
    <property type="nucleotide sequence ID" value="NZ_MPDK01000002.1"/>
</dbReference>
<feature type="domain" description="4Fe-4S ferredoxin-type" evidence="8">
    <location>
        <begin position="297"/>
        <end position="328"/>
    </location>
</feature>
<dbReference type="InterPro" id="IPR003741">
    <property type="entry name" value="LUD_dom"/>
</dbReference>